<comment type="similarity">
    <text evidence="1">Belongs to the GcvH family.</text>
</comment>
<dbReference type="Proteomes" id="UP000674938">
    <property type="component" value="Unassembled WGS sequence"/>
</dbReference>
<organism evidence="4 5">
    <name type="scientific">Vagococcus allomyrinae</name>
    <dbReference type="NCBI Taxonomy" id="2794353"/>
    <lineage>
        <taxon>Bacteria</taxon>
        <taxon>Bacillati</taxon>
        <taxon>Bacillota</taxon>
        <taxon>Bacilli</taxon>
        <taxon>Lactobacillales</taxon>
        <taxon>Enterococcaceae</taxon>
        <taxon>Vagococcus</taxon>
    </lineage>
</organism>
<dbReference type="PROSITE" id="PS00189">
    <property type="entry name" value="LIPOYL"/>
    <property type="match status" value="1"/>
</dbReference>
<evidence type="ECO:0000256" key="1">
    <source>
        <dbReference type="ARBA" id="ARBA00009249"/>
    </source>
</evidence>
<dbReference type="InterPro" id="IPR003016">
    <property type="entry name" value="2-oxoA_DH_lipoyl-BS"/>
</dbReference>
<keyword evidence="2" id="KW-0450">Lipoyl</keyword>
<dbReference type="RefSeq" id="WP_209530911.1">
    <property type="nucleotide sequence ID" value="NZ_JAEEGA010000014.1"/>
</dbReference>
<keyword evidence="5" id="KW-1185">Reference proteome</keyword>
<dbReference type="PANTHER" id="PTHR11715:SF3">
    <property type="entry name" value="GLYCINE CLEAVAGE SYSTEM H PROTEIN-RELATED"/>
    <property type="match status" value="1"/>
</dbReference>
<dbReference type="InterPro" id="IPR000089">
    <property type="entry name" value="Biotin_lipoyl"/>
</dbReference>
<accession>A0A940PGG3</accession>
<dbReference type="GO" id="GO:0009249">
    <property type="term" value="P:protein lipoylation"/>
    <property type="evidence" value="ECO:0007669"/>
    <property type="project" value="TreeGrafter"/>
</dbReference>
<feature type="domain" description="Lipoyl-binding" evidence="3">
    <location>
        <begin position="17"/>
        <end position="99"/>
    </location>
</feature>
<evidence type="ECO:0000259" key="3">
    <source>
        <dbReference type="PROSITE" id="PS50968"/>
    </source>
</evidence>
<proteinExistence type="inferred from homology"/>
<evidence type="ECO:0000313" key="4">
    <source>
        <dbReference type="EMBL" id="MBP1043101.1"/>
    </source>
</evidence>
<gene>
    <name evidence="4" type="ORF">I6N95_18960</name>
</gene>
<evidence type="ECO:0000313" key="5">
    <source>
        <dbReference type="Proteomes" id="UP000674938"/>
    </source>
</evidence>
<dbReference type="InterPro" id="IPR011053">
    <property type="entry name" value="Single_hybrid_motif"/>
</dbReference>
<dbReference type="CDD" id="cd06848">
    <property type="entry name" value="GCS_H"/>
    <property type="match status" value="1"/>
</dbReference>
<reference evidence="4" key="1">
    <citation type="submission" date="2020-12" db="EMBL/GenBank/DDBJ databases">
        <title>Vagococcus allomyrinae sp. nov. and Enterococcus lavae sp. nov., isolated from the larvae of Allomyrina dichotoma.</title>
        <authorList>
            <person name="Lee S.D."/>
        </authorList>
    </citation>
    <scope>NUCLEOTIDE SEQUENCE</scope>
    <source>
        <strain evidence="4">BWB3-3</strain>
    </source>
</reference>
<dbReference type="PANTHER" id="PTHR11715">
    <property type="entry name" value="GLYCINE CLEAVAGE SYSTEM H PROTEIN"/>
    <property type="match status" value="1"/>
</dbReference>
<dbReference type="InterPro" id="IPR002930">
    <property type="entry name" value="GCV_H"/>
</dbReference>
<dbReference type="AlphaFoldDB" id="A0A940PGG3"/>
<name>A0A940PGG3_9ENTE</name>
<dbReference type="GO" id="GO:0005960">
    <property type="term" value="C:glycine cleavage complex"/>
    <property type="evidence" value="ECO:0007669"/>
    <property type="project" value="InterPro"/>
</dbReference>
<dbReference type="PROSITE" id="PS50968">
    <property type="entry name" value="BIOTINYL_LIPOYL"/>
    <property type="match status" value="1"/>
</dbReference>
<dbReference type="Pfam" id="PF01597">
    <property type="entry name" value="GCV_H"/>
    <property type="match status" value="1"/>
</dbReference>
<sequence>MKKIVNKQIWVTKEGDSLSIGLTNEGQDDFGSVSFVSLPKIGDRLTVGDSFAEIEAEKAVTELVTPVSGTVASINQEALADASSLDVKNENFAWMIVLTDIDEKEFDNLV</sequence>
<dbReference type="InterPro" id="IPR033753">
    <property type="entry name" value="GCV_H/Fam206"/>
</dbReference>
<protein>
    <submittedName>
        <fullName evidence="4">Glycine cleavage system protein H</fullName>
    </submittedName>
</protein>
<dbReference type="EMBL" id="JAEEGA010000014">
    <property type="protein sequence ID" value="MBP1043101.1"/>
    <property type="molecule type" value="Genomic_DNA"/>
</dbReference>
<evidence type="ECO:0000256" key="2">
    <source>
        <dbReference type="ARBA" id="ARBA00022823"/>
    </source>
</evidence>
<dbReference type="Gene3D" id="2.40.50.100">
    <property type="match status" value="1"/>
</dbReference>
<dbReference type="GO" id="GO:0019464">
    <property type="term" value="P:glycine decarboxylation via glycine cleavage system"/>
    <property type="evidence" value="ECO:0007669"/>
    <property type="project" value="InterPro"/>
</dbReference>
<comment type="caution">
    <text evidence="4">The sequence shown here is derived from an EMBL/GenBank/DDBJ whole genome shotgun (WGS) entry which is preliminary data.</text>
</comment>
<dbReference type="GO" id="GO:0005829">
    <property type="term" value="C:cytosol"/>
    <property type="evidence" value="ECO:0007669"/>
    <property type="project" value="TreeGrafter"/>
</dbReference>
<dbReference type="SUPFAM" id="SSF51230">
    <property type="entry name" value="Single hybrid motif"/>
    <property type="match status" value="1"/>
</dbReference>